<dbReference type="Proteomes" id="UP000199548">
    <property type="component" value="Unassembled WGS sequence"/>
</dbReference>
<reference evidence="1 2" key="1">
    <citation type="submission" date="2016-10" db="EMBL/GenBank/DDBJ databases">
        <authorList>
            <person name="de Groot N.N."/>
        </authorList>
    </citation>
    <scope>NUCLEOTIDE SEQUENCE [LARGE SCALE GENOMIC DNA]</scope>
    <source>
        <strain evidence="1 2">LMG 23650</strain>
    </source>
</reference>
<dbReference type="RefSeq" id="WP_211367950.1">
    <property type="nucleotide sequence ID" value="NZ_CP041745.1"/>
</dbReference>
<sequence length="314" mass="35041">MPLRNNAVDGDSRVCQWINQEEALHHFATYAGATQSQQHIKPLHWYVACRLVLEGGFHPDDIMPRPPFTVVTRGSRSFLHFDPGSATGGERTVLGGLKTKNVDVVVTKDGIGPVMAVSCKGMTGAFRNLTNRMEETIGECTNLHITYPAMVFGYMFVIRANRATVSLAEGMASDEATPARQLAANDIAVQEGGAPVESIFRFHSALRELTGRRGIRDDVSRYEAVTLAMVEVSGNDVGNVLRDFPPHDSPLRLEQFFQALYLRYEERYLFGAPDLKSVTRRLEWAPDSPVFDRTQIDHDTYPELDYEPRIAQPA</sequence>
<name>A0A1I3USR9_9BURK</name>
<proteinExistence type="predicted"/>
<dbReference type="EMBL" id="FOQU01000012">
    <property type="protein sequence ID" value="SFJ85843.1"/>
    <property type="molecule type" value="Genomic_DNA"/>
</dbReference>
<organism evidence="1 2">
    <name type="scientific">Paraburkholderia megapolitana</name>
    <dbReference type="NCBI Taxonomy" id="420953"/>
    <lineage>
        <taxon>Bacteria</taxon>
        <taxon>Pseudomonadati</taxon>
        <taxon>Pseudomonadota</taxon>
        <taxon>Betaproteobacteria</taxon>
        <taxon>Burkholderiales</taxon>
        <taxon>Burkholderiaceae</taxon>
        <taxon>Paraburkholderia</taxon>
    </lineage>
</organism>
<accession>A0A1I3USR9</accession>
<gene>
    <name evidence="1" type="ORF">SAMN05192543_11265</name>
</gene>
<keyword evidence="2" id="KW-1185">Reference proteome</keyword>
<dbReference type="STRING" id="420953.SAMN05192543_11265"/>
<evidence type="ECO:0000313" key="1">
    <source>
        <dbReference type="EMBL" id="SFJ85843.1"/>
    </source>
</evidence>
<dbReference type="AlphaFoldDB" id="A0A1I3USR9"/>
<evidence type="ECO:0000313" key="2">
    <source>
        <dbReference type="Proteomes" id="UP000199548"/>
    </source>
</evidence>
<protein>
    <submittedName>
        <fullName evidence="1">Uncharacterized protein</fullName>
    </submittedName>
</protein>